<dbReference type="InterPro" id="IPR011009">
    <property type="entry name" value="Kinase-like_dom_sf"/>
</dbReference>
<accession>A0A5J4Z509</accession>
<comment type="caution">
    <text evidence="2">The sequence shown here is derived from an EMBL/GenBank/DDBJ whole genome shotgun (WGS) entry which is preliminary data.</text>
</comment>
<evidence type="ECO:0000313" key="3">
    <source>
        <dbReference type="Proteomes" id="UP000324585"/>
    </source>
</evidence>
<keyword evidence="3" id="KW-1185">Reference proteome</keyword>
<dbReference type="PANTHER" id="PTHR24345">
    <property type="entry name" value="SERINE/THREONINE-PROTEIN KINASE PLK"/>
    <property type="match status" value="1"/>
</dbReference>
<dbReference type="OMA" id="ITEHATE"/>
<sequence>MKIQQNQLTSPRPARDYVQGQHAAAAPVAPSAVDDARKVSNKNFNSDSAIGLQKRVLIDNGIAVTTKICSGGQAQVFRGFNCTNGSPLAVKIVPKTRPNLDEFRRAVLVKNVTREKEILQRIHHPNSLDFVGFIEDDENWYLVTEYLAGLDLFEEACKRSFPEKEILLIAKQIFEVLAYLHANGIAHRDVKLENVVLTKQKGSSDVKLIDYGLAFCEQFDKSTTCEDFPGTSKYKAPELVVRQPYRPQPVDVWSMGVMMFVLCCGEFPFDGKDPDAIYRNIVRKEPSFTHEFWMRISHETAHLISLLLTKDANTRPTAVDALEMLDGILNERVQVPATPRSRKTGFLSKLSGKLSVKIK</sequence>
<dbReference type="Proteomes" id="UP000324585">
    <property type="component" value="Unassembled WGS sequence"/>
</dbReference>
<proteinExistence type="predicted"/>
<evidence type="ECO:0000259" key="1">
    <source>
        <dbReference type="PROSITE" id="PS50011"/>
    </source>
</evidence>
<evidence type="ECO:0000313" key="2">
    <source>
        <dbReference type="EMBL" id="KAA8498252.1"/>
    </source>
</evidence>
<dbReference type="SUPFAM" id="SSF56112">
    <property type="entry name" value="Protein kinase-like (PK-like)"/>
    <property type="match status" value="1"/>
</dbReference>
<dbReference type="GO" id="GO:0005634">
    <property type="term" value="C:nucleus"/>
    <property type="evidence" value="ECO:0007669"/>
    <property type="project" value="TreeGrafter"/>
</dbReference>
<dbReference type="AlphaFoldDB" id="A0A5J4Z509"/>
<feature type="domain" description="Protein kinase" evidence="1">
    <location>
        <begin position="62"/>
        <end position="329"/>
    </location>
</feature>
<reference evidence="3" key="1">
    <citation type="journal article" date="2019" name="Nat. Commun.">
        <title>Expansion of phycobilisome linker gene families in mesophilic red algae.</title>
        <authorList>
            <person name="Lee J."/>
            <person name="Kim D."/>
            <person name="Bhattacharya D."/>
            <person name="Yoon H.S."/>
        </authorList>
    </citation>
    <scope>NUCLEOTIDE SEQUENCE [LARGE SCALE GENOMIC DNA]</scope>
    <source>
        <strain evidence="3">CCMP 1328</strain>
    </source>
</reference>
<dbReference type="SMART" id="SM00220">
    <property type="entry name" value="S_TKc"/>
    <property type="match status" value="1"/>
</dbReference>
<dbReference type="PROSITE" id="PS50011">
    <property type="entry name" value="PROTEIN_KINASE_DOM"/>
    <property type="match status" value="1"/>
</dbReference>
<dbReference type="OrthoDB" id="4741at2759"/>
<gene>
    <name evidence="2" type="ORF">FVE85_5837</name>
</gene>
<dbReference type="InterPro" id="IPR000719">
    <property type="entry name" value="Prot_kinase_dom"/>
</dbReference>
<keyword evidence="2" id="KW-0808">Transferase</keyword>
<dbReference type="Gene3D" id="1.10.510.10">
    <property type="entry name" value="Transferase(Phosphotransferase) domain 1"/>
    <property type="match status" value="1"/>
</dbReference>
<dbReference type="InterPro" id="IPR008271">
    <property type="entry name" value="Ser/Thr_kinase_AS"/>
</dbReference>
<dbReference type="GO" id="GO:0004672">
    <property type="term" value="F:protein kinase activity"/>
    <property type="evidence" value="ECO:0007669"/>
    <property type="project" value="InterPro"/>
</dbReference>
<dbReference type="EMBL" id="VRMN01000001">
    <property type="protein sequence ID" value="KAA8498252.1"/>
    <property type="molecule type" value="Genomic_DNA"/>
</dbReference>
<dbReference type="PROSITE" id="PS00108">
    <property type="entry name" value="PROTEIN_KINASE_ST"/>
    <property type="match status" value="1"/>
</dbReference>
<organism evidence="2 3">
    <name type="scientific">Porphyridium purpureum</name>
    <name type="common">Red alga</name>
    <name type="synonym">Porphyridium cruentum</name>
    <dbReference type="NCBI Taxonomy" id="35688"/>
    <lineage>
        <taxon>Eukaryota</taxon>
        <taxon>Rhodophyta</taxon>
        <taxon>Bangiophyceae</taxon>
        <taxon>Porphyridiales</taxon>
        <taxon>Porphyridiaceae</taxon>
        <taxon>Porphyridium</taxon>
    </lineage>
</organism>
<name>A0A5J4Z509_PORPP</name>
<protein>
    <submittedName>
        <fullName evidence="2">Calcium-dependent protein kinase 1</fullName>
    </submittedName>
</protein>
<keyword evidence="2" id="KW-0418">Kinase</keyword>
<dbReference type="GO" id="GO:0005524">
    <property type="term" value="F:ATP binding"/>
    <property type="evidence" value="ECO:0007669"/>
    <property type="project" value="InterPro"/>
</dbReference>
<dbReference type="Pfam" id="PF00069">
    <property type="entry name" value="Pkinase"/>
    <property type="match status" value="1"/>
</dbReference>